<evidence type="ECO:0000313" key="4">
    <source>
        <dbReference type="Proteomes" id="UP000239649"/>
    </source>
</evidence>
<feature type="signal peptide" evidence="2">
    <location>
        <begin position="1"/>
        <end position="21"/>
    </location>
</feature>
<organism evidence="3 4">
    <name type="scientific">Micractinium conductrix</name>
    <dbReference type="NCBI Taxonomy" id="554055"/>
    <lineage>
        <taxon>Eukaryota</taxon>
        <taxon>Viridiplantae</taxon>
        <taxon>Chlorophyta</taxon>
        <taxon>core chlorophytes</taxon>
        <taxon>Trebouxiophyceae</taxon>
        <taxon>Chlorellales</taxon>
        <taxon>Chlorellaceae</taxon>
        <taxon>Chlorella clade</taxon>
        <taxon>Micractinium</taxon>
    </lineage>
</organism>
<dbReference type="PANTHER" id="PTHR35285">
    <property type="entry name" value="2-C-METHYL-D-ERYTHRITOL 4-PHOSPHATE CYTIDYLYLTRANSFERASE"/>
    <property type="match status" value="1"/>
</dbReference>
<keyword evidence="1" id="KW-0812">Transmembrane</keyword>
<gene>
    <name evidence="3" type="ORF">C2E20_8975</name>
</gene>
<name>A0A2P6UZR6_9CHLO</name>
<accession>A0A2P6UZR6</accession>
<reference evidence="3 4" key="1">
    <citation type="journal article" date="2018" name="Plant J.">
        <title>Genome sequences of Chlorella sorokiniana UTEX 1602 and Micractinium conductrix SAG 241.80: implications to maltose excretion by a green alga.</title>
        <authorList>
            <person name="Arriola M.B."/>
            <person name="Velmurugan N."/>
            <person name="Zhang Y."/>
            <person name="Plunkett M.H."/>
            <person name="Hondzo H."/>
            <person name="Barney B.M."/>
        </authorList>
    </citation>
    <scope>NUCLEOTIDE SEQUENCE [LARGE SCALE GENOMIC DNA]</scope>
    <source>
        <strain evidence="3 4">SAG 241.80</strain>
    </source>
</reference>
<keyword evidence="1" id="KW-1133">Transmembrane helix</keyword>
<evidence type="ECO:0000313" key="3">
    <source>
        <dbReference type="EMBL" id="PSC67337.1"/>
    </source>
</evidence>
<dbReference type="Proteomes" id="UP000239649">
    <property type="component" value="Unassembled WGS sequence"/>
</dbReference>
<keyword evidence="2" id="KW-0732">Signal</keyword>
<evidence type="ECO:0000256" key="1">
    <source>
        <dbReference type="SAM" id="Phobius"/>
    </source>
</evidence>
<dbReference type="PANTHER" id="PTHR35285:SF1">
    <property type="entry name" value="2-C-METHYL-D-ERYTHRITOL 4-PHOSPHATE CYTIDYLYLTRANSFERASE"/>
    <property type="match status" value="1"/>
</dbReference>
<sequence>MRLAGFLVLACLAAQLAAGFAEEAPLVVVAAVQPGGAAAAAPLLKGNAANRTSNYTTCDPVCHKHVMWMEGLIILVVIVTALVTGCSCMHMIDVPTRFAQPAESSRQHAD</sequence>
<feature type="chain" id="PRO_5015145122" evidence="2">
    <location>
        <begin position="22"/>
        <end position="110"/>
    </location>
</feature>
<comment type="caution">
    <text evidence="3">The sequence shown here is derived from an EMBL/GenBank/DDBJ whole genome shotgun (WGS) entry which is preliminary data.</text>
</comment>
<dbReference type="AlphaFoldDB" id="A0A2P6UZR6"/>
<keyword evidence="1" id="KW-0472">Membrane</keyword>
<feature type="transmembrane region" description="Helical" evidence="1">
    <location>
        <begin position="72"/>
        <end position="92"/>
    </location>
</feature>
<evidence type="ECO:0000256" key="2">
    <source>
        <dbReference type="SAM" id="SignalP"/>
    </source>
</evidence>
<proteinExistence type="predicted"/>
<keyword evidence="4" id="KW-1185">Reference proteome</keyword>
<protein>
    <submittedName>
        <fullName evidence="3">Uncharacterized protein</fullName>
    </submittedName>
</protein>
<dbReference type="EMBL" id="LHPF02000064">
    <property type="protein sequence ID" value="PSC67337.1"/>
    <property type="molecule type" value="Genomic_DNA"/>
</dbReference>